<accession>A0A3N1CYC6</accession>
<dbReference type="Gene3D" id="3.40.50.1820">
    <property type="entry name" value="alpha/beta hydrolase"/>
    <property type="match status" value="1"/>
</dbReference>
<gene>
    <name evidence="4" type="ORF">EDD29_3818</name>
</gene>
<dbReference type="EMBL" id="RJKE01000001">
    <property type="protein sequence ID" value="ROO86255.1"/>
    <property type="molecule type" value="Genomic_DNA"/>
</dbReference>
<dbReference type="PANTHER" id="PTHR43056">
    <property type="entry name" value="PEPTIDASE S9 PROLYL OLIGOPEPTIDASE"/>
    <property type="match status" value="1"/>
</dbReference>
<keyword evidence="5" id="KW-1185">Reference proteome</keyword>
<dbReference type="PANTHER" id="PTHR43056:SF10">
    <property type="entry name" value="COCE_NOND FAMILY, PUTATIVE (AFU_ORTHOLOGUE AFUA_7G00600)-RELATED"/>
    <property type="match status" value="1"/>
</dbReference>
<reference evidence="4 5" key="1">
    <citation type="submission" date="2018-11" db="EMBL/GenBank/DDBJ databases">
        <title>Sequencing the genomes of 1000 actinobacteria strains.</title>
        <authorList>
            <person name="Klenk H.-P."/>
        </authorList>
    </citation>
    <scope>NUCLEOTIDE SEQUENCE [LARGE SCALE GENOMIC DNA]</scope>
    <source>
        <strain evidence="4 5">DSM 44254</strain>
    </source>
</reference>
<keyword evidence="1" id="KW-0378">Hydrolase</keyword>
<evidence type="ECO:0000256" key="2">
    <source>
        <dbReference type="SAM" id="MobiDB-lite"/>
    </source>
</evidence>
<evidence type="ECO:0000256" key="1">
    <source>
        <dbReference type="ARBA" id="ARBA00022801"/>
    </source>
</evidence>
<dbReference type="Proteomes" id="UP000272400">
    <property type="component" value="Unassembled WGS sequence"/>
</dbReference>
<dbReference type="RefSeq" id="WP_123665672.1">
    <property type="nucleotide sequence ID" value="NZ_RJKE01000001.1"/>
</dbReference>
<organism evidence="4 5">
    <name type="scientific">Actinocorallia herbida</name>
    <dbReference type="NCBI Taxonomy" id="58109"/>
    <lineage>
        <taxon>Bacteria</taxon>
        <taxon>Bacillati</taxon>
        <taxon>Actinomycetota</taxon>
        <taxon>Actinomycetes</taxon>
        <taxon>Streptosporangiales</taxon>
        <taxon>Thermomonosporaceae</taxon>
        <taxon>Actinocorallia</taxon>
    </lineage>
</organism>
<sequence length="672" mass="73769">MSEEPEIITGLPYEVEVREHVPVEMGDGVSVSLKLWLPVGAGPVPAVLEAMPYRKDDVALSDDHVRMAYVAGHGYACARMDLRGSGNSEGVLLGEYHPQEQEDIAEVIGWLAAQTWCTGAVGMTGMSWSGCNTLHLAARRPPALKAAISVYSADDHYGNDIHYMGGAVLAFYLAVWGHVMLSFNARTPDPAVVGDAWRAMWLERLEANVPFSFERIGHQRRDAYWSRFSVRDDPGAIEVPMLVVGGWSDAYTDSALRLVRDLPGVRRGIIGPWGHTWPERAVPGPSIGFLQETVRWWDRWLKDVPNGVENEPLLRWFAQDTAEPRADLTSRGGRWYGTDEVPSPGAGSAWYLTEAGLDPVAPGDGRTVSHSSALTLGASAGSWLPYGTLTDLPTDQREDDALSLSFDSAVLAEDTIVFGEPVLDLVVSADRPVATVVARLCAVAPDGASSLVARGVLNLTHRDGHAAPEPLEPGREYRVRVPLSGVGERIPAGHRLRVALSTQYWPWIWPAPETPTLGVRLGEGSRLLLPTTVPDDAPVSFGPPRIAAPPPVSSLRAHEPEMTPGFDPESGRRTFRLVRDLNGDRVFPSGLRYADDERCDFSIHPDDPLSASVDLDRTIRIGRADWRTRIRVRTRMTSTATEFTLWSSVTAWEGDHEIFTRDYTHTTGRDHV</sequence>
<name>A0A3N1CYC6_9ACTN</name>
<comment type="caution">
    <text evidence="4">The sequence shown here is derived from an EMBL/GenBank/DDBJ whole genome shotgun (WGS) entry which is preliminary data.</text>
</comment>
<dbReference type="SUPFAM" id="SSF53474">
    <property type="entry name" value="alpha/beta-Hydrolases"/>
    <property type="match status" value="1"/>
</dbReference>
<dbReference type="Pfam" id="PF02129">
    <property type="entry name" value="Peptidase_S15"/>
    <property type="match status" value="1"/>
</dbReference>
<feature type="domain" description="Xaa-Pro dipeptidyl-peptidase C-terminal" evidence="3">
    <location>
        <begin position="294"/>
        <end position="547"/>
    </location>
</feature>
<dbReference type="InterPro" id="IPR000383">
    <property type="entry name" value="Xaa-Pro-like_dom"/>
</dbReference>
<dbReference type="OrthoDB" id="5240615at2"/>
<feature type="region of interest" description="Disordered" evidence="2">
    <location>
        <begin position="539"/>
        <end position="571"/>
    </location>
</feature>
<dbReference type="SUPFAM" id="SSF49785">
    <property type="entry name" value="Galactose-binding domain-like"/>
    <property type="match status" value="1"/>
</dbReference>
<dbReference type="NCBIfam" id="TIGR00976">
    <property type="entry name" value="CocE_NonD"/>
    <property type="match status" value="1"/>
</dbReference>
<dbReference type="InterPro" id="IPR013736">
    <property type="entry name" value="Xaa-Pro_dipept_C"/>
</dbReference>
<evidence type="ECO:0000259" key="3">
    <source>
        <dbReference type="SMART" id="SM00939"/>
    </source>
</evidence>
<dbReference type="SMART" id="SM00939">
    <property type="entry name" value="PepX_C"/>
    <property type="match status" value="1"/>
</dbReference>
<dbReference type="InterPro" id="IPR050585">
    <property type="entry name" value="Xaa-Pro_dipeptidyl-ppase/CocE"/>
</dbReference>
<dbReference type="InterPro" id="IPR005674">
    <property type="entry name" value="CocE/Ser_esterase"/>
</dbReference>
<dbReference type="InterPro" id="IPR029058">
    <property type="entry name" value="AB_hydrolase_fold"/>
</dbReference>
<evidence type="ECO:0000313" key="5">
    <source>
        <dbReference type="Proteomes" id="UP000272400"/>
    </source>
</evidence>
<proteinExistence type="predicted"/>
<evidence type="ECO:0000313" key="4">
    <source>
        <dbReference type="EMBL" id="ROO86255.1"/>
    </source>
</evidence>
<dbReference type="Gene3D" id="1.10.3020.10">
    <property type="entry name" value="alpha-amino acid ester hydrolase ( Helical cap domain)"/>
    <property type="match status" value="1"/>
</dbReference>
<dbReference type="GO" id="GO:0008239">
    <property type="term" value="F:dipeptidyl-peptidase activity"/>
    <property type="evidence" value="ECO:0007669"/>
    <property type="project" value="InterPro"/>
</dbReference>
<protein>
    <recommendedName>
        <fullName evidence="3">Xaa-Pro dipeptidyl-peptidase C-terminal domain-containing protein</fullName>
    </recommendedName>
</protein>
<dbReference type="InterPro" id="IPR008979">
    <property type="entry name" value="Galactose-bd-like_sf"/>
</dbReference>
<dbReference type="Gene3D" id="2.60.120.260">
    <property type="entry name" value="Galactose-binding domain-like"/>
    <property type="match status" value="1"/>
</dbReference>
<dbReference type="AlphaFoldDB" id="A0A3N1CYC6"/>
<dbReference type="Pfam" id="PF08530">
    <property type="entry name" value="PepX_C"/>
    <property type="match status" value="1"/>
</dbReference>